<evidence type="ECO:0000256" key="2">
    <source>
        <dbReference type="SAM" id="Phobius"/>
    </source>
</evidence>
<sequence>MRTDDSTPESTPTNPDDPKNPQDSAGQGGMSRRDLLRSAGLVGLGGIGGIGLTGAGVYVRRARRTAAKAAAAATPTVDPSKVYLSKYLADGKLTVCSMKYRLTDSQTEPAVYNTATQGARHQALMAKKMSQSWAVDSPLMVLDPYGTTRTGLYVYFDAATSGKLSVSCATASTATFSAVAANHASKGFEGLVVALVPGARNTLTLTWTPTSGAKKVITASIPAPATLSGYGTQISASVSDESALTPGLFALTGVVGPQGNNTYLFDNHGVMRAELLATDQEHYHVVVEDGRLITNTSSSQISVLDHLGHADPIIDFNGYTTHHDLVVVGDIVYALASRSGSGRVEDRVLRIDLNSGEVAEWVDLQKVLPNYEKLAHTRSTATADPYGVVGEDWAHLNTVQVVGDVMYLSSRETSTIIALDNALDADSTPSVRYMIGTPALWKGTGYQKHFLTASGSPTGNAGQHSVERIHDPELPAGQYYLEMFNNNYWYLGTRADKDWKGIGPSNASATATKGTSHWLRYLVDEKAGTYKEAFRVDVPYSSVVSNVFRLGGGTISDNAVVHSGKAYLFSERRPDGTVLATYRYDSTSLGYRAYKDSFKGFWYA</sequence>
<dbReference type="InterPro" id="IPR006311">
    <property type="entry name" value="TAT_signal"/>
</dbReference>
<dbReference type="EMBL" id="CP015970">
    <property type="protein sequence ID" value="AOZ47310.1"/>
    <property type="molecule type" value="Genomic_DNA"/>
</dbReference>
<feature type="transmembrane region" description="Helical" evidence="2">
    <location>
        <begin position="39"/>
        <end position="59"/>
    </location>
</feature>
<name>A0AAC9ANR5_9ACTN</name>
<keyword evidence="2" id="KW-0472">Membrane</keyword>
<dbReference type="Proteomes" id="UP000075221">
    <property type="component" value="Chromosome"/>
</dbReference>
<proteinExistence type="predicted"/>
<organism evidence="3 5">
    <name type="scientific">Acidipropionibacterium acidipropionici</name>
    <dbReference type="NCBI Taxonomy" id="1748"/>
    <lineage>
        <taxon>Bacteria</taxon>
        <taxon>Bacillati</taxon>
        <taxon>Actinomycetota</taxon>
        <taxon>Actinomycetes</taxon>
        <taxon>Propionibacteriales</taxon>
        <taxon>Propionibacteriaceae</taxon>
        <taxon>Acidipropionibacterium</taxon>
    </lineage>
</organism>
<reference evidence="3 5" key="2">
    <citation type="submission" date="2016-02" db="EMBL/GenBank/DDBJ databases">
        <title>Complete Genome Sequence of Propionibacterium acidipropionici ATCC 55737.</title>
        <authorList>
            <person name="Luna Flores C.H."/>
            <person name="Nielsen L.K."/>
            <person name="Marcellin E."/>
        </authorList>
    </citation>
    <scope>NUCLEOTIDE SEQUENCE [LARGE SCALE GENOMIC DNA]</scope>
    <source>
        <strain evidence="3 5">ATCC 55737</strain>
    </source>
</reference>
<dbReference type="SUPFAM" id="SSF63825">
    <property type="entry name" value="YWTD domain"/>
    <property type="match status" value="1"/>
</dbReference>
<accession>A0AAC9ANR5</accession>
<dbReference type="Pfam" id="PF05935">
    <property type="entry name" value="Arylsulfotrans"/>
    <property type="match status" value="1"/>
</dbReference>
<evidence type="ECO:0000313" key="4">
    <source>
        <dbReference type="EMBL" id="AOZ47310.1"/>
    </source>
</evidence>
<keyword evidence="2" id="KW-1133">Transmembrane helix</keyword>
<gene>
    <name evidence="4" type="ORF">A8L58_12165</name>
    <name evidence="3" type="ORF">AXH35_10725</name>
</gene>
<feature type="region of interest" description="Disordered" evidence="1">
    <location>
        <begin position="1"/>
        <end position="31"/>
    </location>
</feature>
<keyword evidence="6" id="KW-1185">Reference proteome</keyword>
<dbReference type="InterPro" id="IPR010262">
    <property type="entry name" value="Arylsulfotransferase_bact"/>
</dbReference>
<evidence type="ECO:0000256" key="1">
    <source>
        <dbReference type="SAM" id="MobiDB-lite"/>
    </source>
</evidence>
<dbReference type="AlphaFoldDB" id="A0AAC9ANR5"/>
<dbReference type="Proteomes" id="UP000178666">
    <property type="component" value="Chromosome"/>
</dbReference>
<reference evidence="4 6" key="1">
    <citation type="journal article" date="2016" name="Plant Dis.">
        <title>Improved production of propionic acid using genome shuffling.</title>
        <authorList>
            <person name="Luna-Flores C.H."/>
            <person name="Palfreyman R.W."/>
            <person name="Kromer J.O."/>
            <person name="Nielsen L.K."/>
            <person name="Marcellin E."/>
        </authorList>
    </citation>
    <scope>NUCLEOTIDE SEQUENCE [LARGE SCALE GENOMIC DNA]</scope>
    <source>
        <strain evidence="4 6">F3E8</strain>
    </source>
</reference>
<evidence type="ECO:0000313" key="5">
    <source>
        <dbReference type="Proteomes" id="UP000075221"/>
    </source>
</evidence>
<evidence type="ECO:0000313" key="6">
    <source>
        <dbReference type="Proteomes" id="UP000178666"/>
    </source>
</evidence>
<protein>
    <submittedName>
        <fullName evidence="3">Uncharacterized protein</fullName>
    </submittedName>
</protein>
<keyword evidence="2" id="KW-0812">Transmembrane</keyword>
<evidence type="ECO:0000313" key="3">
    <source>
        <dbReference type="EMBL" id="AMS05844.1"/>
    </source>
</evidence>
<dbReference type="RefSeq" id="WP_062819838.1">
    <property type="nucleotide sequence ID" value="NZ_CP014352.1"/>
</dbReference>
<dbReference type="GO" id="GO:0004062">
    <property type="term" value="F:aryl sulfotransferase activity"/>
    <property type="evidence" value="ECO:0007669"/>
    <property type="project" value="InterPro"/>
</dbReference>
<dbReference type="PROSITE" id="PS51318">
    <property type="entry name" value="TAT"/>
    <property type="match status" value="1"/>
</dbReference>
<dbReference type="EMBL" id="CP014352">
    <property type="protein sequence ID" value="AMS05844.1"/>
    <property type="molecule type" value="Genomic_DNA"/>
</dbReference>